<name>A0AAE3D3A6_9HYPH</name>
<evidence type="ECO:0000256" key="6">
    <source>
        <dbReference type="ARBA" id="ARBA00022777"/>
    </source>
</evidence>
<evidence type="ECO:0000256" key="5">
    <source>
        <dbReference type="ARBA" id="ARBA00022741"/>
    </source>
</evidence>
<evidence type="ECO:0000259" key="8">
    <source>
        <dbReference type="SMART" id="SM00911"/>
    </source>
</evidence>
<protein>
    <recommendedName>
        <fullName evidence="2">histidine kinase</fullName>
        <ecNumber evidence="2">2.7.13.3</ecNumber>
    </recommendedName>
</protein>
<dbReference type="AlphaFoldDB" id="A0AAE3D3A6"/>
<organism evidence="9 10">
    <name type="scientific">Flavimaribacter sediminis</name>
    <dbReference type="NCBI Taxonomy" id="2865987"/>
    <lineage>
        <taxon>Bacteria</taxon>
        <taxon>Pseudomonadati</taxon>
        <taxon>Pseudomonadota</taxon>
        <taxon>Alphaproteobacteria</taxon>
        <taxon>Hyphomicrobiales</taxon>
        <taxon>Rhizobiaceae</taxon>
        <taxon>Flavimaribacter</taxon>
    </lineage>
</organism>
<feature type="domain" description="Signal transduction histidine kinase HWE region" evidence="8">
    <location>
        <begin position="160"/>
        <end position="244"/>
    </location>
</feature>
<dbReference type="InterPro" id="IPR011102">
    <property type="entry name" value="Sig_transdc_His_kinase_HWE"/>
</dbReference>
<evidence type="ECO:0000256" key="1">
    <source>
        <dbReference type="ARBA" id="ARBA00000085"/>
    </source>
</evidence>
<dbReference type="Gene3D" id="3.30.565.10">
    <property type="entry name" value="Histidine kinase-like ATPase, C-terminal domain"/>
    <property type="match status" value="1"/>
</dbReference>
<keyword evidence="5" id="KW-0547">Nucleotide-binding</keyword>
<evidence type="ECO:0000313" key="9">
    <source>
        <dbReference type="EMBL" id="MBW8640659.1"/>
    </source>
</evidence>
<dbReference type="EC" id="2.7.13.3" evidence="2"/>
<dbReference type="PANTHER" id="PTHR41523">
    <property type="entry name" value="TWO-COMPONENT SYSTEM SENSOR PROTEIN"/>
    <property type="match status" value="1"/>
</dbReference>
<evidence type="ECO:0000256" key="4">
    <source>
        <dbReference type="ARBA" id="ARBA00022679"/>
    </source>
</evidence>
<comment type="catalytic activity">
    <reaction evidence="1">
        <text>ATP + protein L-histidine = ADP + protein N-phospho-L-histidine.</text>
        <dbReference type="EC" id="2.7.13.3"/>
    </reaction>
</comment>
<evidence type="ECO:0000256" key="3">
    <source>
        <dbReference type="ARBA" id="ARBA00022553"/>
    </source>
</evidence>
<sequence length="360" mass="39842">MPAKLPDERVLVLAALPADAAALRELIEAEGETPAPLADGKLSDALDEGAGCLIMTEETLTANIVAPLLEWAQAQPEWSVLPVLILVRHPNRLPKTVVPLVQGERSKRIQVTLLGRPSAPDVLRNALRGLMETRRWQYRIRDQIRELQQREEEVLLLGREVQHRARNSITKVLSIMRQTWRSSASPEAFIQSLERRIASMARGLTLMSESNALGASIVDLLVTEVRAVLGEEAESKRLFYEGRDMMLNEKGALALHLVFHELTTNALKYGAFSNSSGCVNVQWAFEADDDGEMLRLSWREENGPPVVPPEKKGFGSRLIDITLLQEVEGACDIDYAKTGLVCTMRLPTGVISPTSPGDQQ</sequence>
<evidence type="ECO:0000313" key="10">
    <source>
        <dbReference type="Proteomes" id="UP001196509"/>
    </source>
</evidence>
<dbReference type="GO" id="GO:0004673">
    <property type="term" value="F:protein histidine kinase activity"/>
    <property type="evidence" value="ECO:0007669"/>
    <property type="project" value="UniProtKB-EC"/>
</dbReference>
<dbReference type="SMART" id="SM00911">
    <property type="entry name" value="HWE_HK"/>
    <property type="match status" value="1"/>
</dbReference>
<keyword evidence="7" id="KW-0067">ATP-binding</keyword>
<keyword evidence="10" id="KW-1185">Reference proteome</keyword>
<comment type="caution">
    <text evidence="9">The sequence shown here is derived from an EMBL/GenBank/DDBJ whole genome shotgun (WGS) entry which is preliminary data.</text>
</comment>
<gene>
    <name evidence="9" type="ORF">K1W69_25935</name>
</gene>
<keyword evidence="6 9" id="KW-0418">Kinase</keyword>
<dbReference type="Proteomes" id="UP001196509">
    <property type="component" value="Unassembled WGS sequence"/>
</dbReference>
<keyword evidence="4" id="KW-0808">Transferase</keyword>
<accession>A0AAE3D3A6</accession>
<evidence type="ECO:0000256" key="7">
    <source>
        <dbReference type="ARBA" id="ARBA00022840"/>
    </source>
</evidence>
<dbReference type="InterPro" id="IPR036890">
    <property type="entry name" value="HATPase_C_sf"/>
</dbReference>
<dbReference type="PANTHER" id="PTHR41523:SF8">
    <property type="entry name" value="ETHYLENE RESPONSE SENSOR PROTEIN"/>
    <property type="match status" value="1"/>
</dbReference>
<dbReference type="RefSeq" id="WP_220231386.1">
    <property type="nucleotide sequence ID" value="NZ_JAICBX010000007.1"/>
</dbReference>
<evidence type="ECO:0000256" key="2">
    <source>
        <dbReference type="ARBA" id="ARBA00012438"/>
    </source>
</evidence>
<dbReference type="EMBL" id="JAICBX010000007">
    <property type="protein sequence ID" value="MBW8640659.1"/>
    <property type="molecule type" value="Genomic_DNA"/>
</dbReference>
<dbReference type="GO" id="GO:0005524">
    <property type="term" value="F:ATP binding"/>
    <property type="evidence" value="ECO:0007669"/>
    <property type="project" value="UniProtKB-KW"/>
</dbReference>
<keyword evidence="3" id="KW-0597">Phosphoprotein</keyword>
<dbReference type="Pfam" id="PF07536">
    <property type="entry name" value="HWE_HK"/>
    <property type="match status" value="1"/>
</dbReference>
<reference evidence="9" key="1">
    <citation type="submission" date="2021-08" db="EMBL/GenBank/DDBJ databases">
        <title>Hoeflea bacterium WL0058 sp. nov., isolated from the sediment.</title>
        <authorList>
            <person name="Wang L."/>
            <person name="Zhang D."/>
        </authorList>
    </citation>
    <scope>NUCLEOTIDE SEQUENCE</scope>
    <source>
        <strain evidence="9">WL0058</strain>
    </source>
</reference>
<proteinExistence type="predicted"/>